<comment type="caution">
    <text evidence="1">The sequence shown here is derived from an EMBL/GenBank/DDBJ whole genome shotgun (WGS) entry which is preliminary data.</text>
</comment>
<dbReference type="AlphaFoldDB" id="A0A7D9ENE5"/>
<sequence>MSGIAPRSKAQGVDFCGDDINGHHYIIRSDAGVYMRSGNLNQGSDIEVFDLHYSCKGGDHYLVNDGNFYIIRGTSFRRVTNLNTDANAVVYPLHPKCQGGDHYLSMCGKFYIIYKDRGVYKRTTDMSKGKDVAQYDLHPKCGNGLYYWGHGEYAYVVTSVGGWGPQYHTTTNMNHDYESTDCSFAMDVVKCVPGGLAITDGPAFGEWELLKSFENTSQATVDWSKEVSRKNGARKEKLSSIEHNWDIKVSASYSTGDIAAKLAKYQFSLEASYGGKSVDTRKESWDDVRTVTEKVSVSVPPGQQVCFWQYKVGLGDEDILFCPKTKMTNSKDPPTEIPLKTI</sequence>
<evidence type="ECO:0000313" key="2">
    <source>
        <dbReference type="Proteomes" id="UP001152795"/>
    </source>
</evidence>
<gene>
    <name evidence="1" type="ORF">PACLA_8A057302</name>
</gene>
<organism evidence="1 2">
    <name type="scientific">Paramuricea clavata</name>
    <name type="common">Red gorgonian</name>
    <name type="synonym">Violescent sea-whip</name>
    <dbReference type="NCBI Taxonomy" id="317549"/>
    <lineage>
        <taxon>Eukaryota</taxon>
        <taxon>Metazoa</taxon>
        <taxon>Cnidaria</taxon>
        <taxon>Anthozoa</taxon>
        <taxon>Octocorallia</taxon>
        <taxon>Malacalcyonacea</taxon>
        <taxon>Plexauridae</taxon>
        <taxon>Paramuricea</taxon>
    </lineage>
</organism>
<reference evidence="1" key="1">
    <citation type="submission" date="2020-04" db="EMBL/GenBank/DDBJ databases">
        <authorList>
            <person name="Alioto T."/>
            <person name="Alioto T."/>
            <person name="Gomez Garrido J."/>
        </authorList>
    </citation>
    <scope>NUCLEOTIDE SEQUENCE</scope>
    <source>
        <strain evidence="1">A484AB</strain>
    </source>
</reference>
<keyword evidence="2" id="KW-1185">Reference proteome</keyword>
<proteinExistence type="predicted"/>
<name>A0A7D9ENE5_PARCT</name>
<accession>A0A7D9ENE5</accession>
<dbReference type="Proteomes" id="UP001152795">
    <property type="component" value="Unassembled WGS sequence"/>
</dbReference>
<evidence type="ECO:0000313" key="1">
    <source>
        <dbReference type="EMBL" id="CAB4014491.1"/>
    </source>
</evidence>
<dbReference type="EMBL" id="CACRXK020008324">
    <property type="protein sequence ID" value="CAB4014491.1"/>
    <property type="molecule type" value="Genomic_DNA"/>
</dbReference>
<dbReference type="OrthoDB" id="9409434at2759"/>
<protein>
    <submittedName>
        <fullName evidence="1">Uncharacterized protein</fullName>
    </submittedName>
</protein>